<keyword evidence="3" id="KW-0560">Oxidoreductase</keyword>
<dbReference type="InterPro" id="IPR018170">
    <property type="entry name" value="Aldo/ket_reductase_CS"/>
</dbReference>
<evidence type="ECO:0000256" key="3">
    <source>
        <dbReference type="ARBA" id="ARBA00023002"/>
    </source>
</evidence>
<name>A0A814QDC1_9BILA</name>
<comment type="caution">
    <text evidence="5">The sequence shown here is derived from an EMBL/GenBank/DDBJ whole genome shotgun (WGS) entry which is preliminary data.</text>
</comment>
<dbReference type="Gene3D" id="3.20.20.100">
    <property type="entry name" value="NADP-dependent oxidoreductase domain"/>
    <property type="match status" value="1"/>
</dbReference>
<proteinExistence type="inferred from homology"/>
<evidence type="ECO:0000256" key="1">
    <source>
        <dbReference type="ARBA" id="ARBA00007905"/>
    </source>
</evidence>
<dbReference type="Gene3D" id="1.20.1050.130">
    <property type="match status" value="1"/>
</dbReference>
<dbReference type="PROSITE" id="PS00062">
    <property type="entry name" value="ALDOKETO_REDUCTASE_2"/>
    <property type="match status" value="1"/>
</dbReference>
<dbReference type="InterPro" id="IPR023210">
    <property type="entry name" value="NADP_OxRdtase_dom"/>
</dbReference>
<dbReference type="EMBL" id="CAJNOT010000962">
    <property type="protein sequence ID" value="CAF1118092.1"/>
    <property type="molecule type" value="Genomic_DNA"/>
</dbReference>
<dbReference type="CDD" id="cd19071">
    <property type="entry name" value="AKR_AKR1-5-like"/>
    <property type="match status" value="1"/>
</dbReference>
<dbReference type="CDD" id="cd03039">
    <property type="entry name" value="GST_N_Sigma_like"/>
    <property type="match status" value="1"/>
</dbReference>
<evidence type="ECO:0000313" key="6">
    <source>
        <dbReference type="EMBL" id="CAF3965221.1"/>
    </source>
</evidence>
<evidence type="ECO:0000313" key="7">
    <source>
        <dbReference type="Proteomes" id="UP000663864"/>
    </source>
</evidence>
<dbReference type="Proteomes" id="UP000663864">
    <property type="component" value="Unassembled WGS sequence"/>
</dbReference>
<dbReference type="InterPro" id="IPR036249">
    <property type="entry name" value="Thioredoxin-like_sf"/>
</dbReference>
<evidence type="ECO:0000313" key="5">
    <source>
        <dbReference type="EMBL" id="CAF1118092.1"/>
    </source>
</evidence>
<protein>
    <recommendedName>
        <fullName evidence="4">GST N-terminal domain-containing protein</fullName>
    </recommendedName>
</protein>
<dbReference type="SUPFAM" id="SSF52833">
    <property type="entry name" value="Thioredoxin-like"/>
    <property type="match status" value="1"/>
</dbReference>
<dbReference type="Pfam" id="PF02798">
    <property type="entry name" value="GST_N"/>
    <property type="match status" value="1"/>
</dbReference>
<accession>A0A814QDC1</accession>
<sequence>MSTYKLYYFNARDRAEVSRLIFATAGQKYEDIRYEYNEWPSHASEMPLGEVPTLELMAGLCLPILGLGTGFYGINNEPYGTYPECGSEPHGDPPLPPPPGCGPNAQKAVYTWLSKAGGLRLDCANSYYNQQSVARGIEQSGVNRSQIFILSKVGPTFPLGFNETIQQTLDILQELQTTWIDLLLVHWPIMQHPGQSYVPKSTDPACNTTNPLTYNEKQCRLSTWSAMLALFDLGLVRSIGVSNYNITHLQEIIDAGMPLPSVNQVSFHPYNYRTGRADLLAFCQKNRIQLVAYSPFGAADAHQFPVEDQNKRTTSLSRTLFEDPVITSLADTYKRTPAQILLRWIYQLGVASNPHSMNETHMVENLEILSNPFTISDADMIRIINLPQDTCDIDPDWYQCVGNGTLP</sequence>
<reference evidence="5" key="1">
    <citation type="submission" date="2021-02" db="EMBL/GenBank/DDBJ databases">
        <authorList>
            <person name="Nowell W R."/>
        </authorList>
    </citation>
    <scope>NUCLEOTIDE SEQUENCE</scope>
</reference>
<dbReference type="Proteomes" id="UP000663836">
    <property type="component" value="Unassembled WGS sequence"/>
</dbReference>
<dbReference type="EMBL" id="CAJOBD010003775">
    <property type="protein sequence ID" value="CAF3965221.1"/>
    <property type="molecule type" value="Genomic_DNA"/>
</dbReference>
<feature type="domain" description="GST N-terminal" evidence="4">
    <location>
        <begin position="2"/>
        <end position="86"/>
    </location>
</feature>
<dbReference type="PANTHER" id="PTHR43827:SF3">
    <property type="entry name" value="NADP-DEPENDENT OXIDOREDUCTASE DOMAIN-CONTAINING PROTEIN"/>
    <property type="match status" value="1"/>
</dbReference>
<evidence type="ECO:0000259" key="4">
    <source>
        <dbReference type="PROSITE" id="PS50404"/>
    </source>
</evidence>
<dbReference type="InterPro" id="IPR004045">
    <property type="entry name" value="Glutathione_S-Trfase_N"/>
</dbReference>
<organism evidence="5 7">
    <name type="scientific">Rotaria sordida</name>
    <dbReference type="NCBI Taxonomy" id="392033"/>
    <lineage>
        <taxon>Eukaryota</taxon>
        <taxon>Metazoa</taxon>
        <taxon>Spiralia</taxon>
        <taxon>Gnathifera</taxon>
        <taxon>Rotifera</taxon>
        <taxon>Eurotatoria</taxon>
        <taxon>Bdelloidea</taxon>
        <taxon>Philodinida</taxon>
        <taxon>Philodinidae</taxon>
        <taxon>Rotaria</taxon>
    </lineage>
</organism>
<dbReference type="InterPro" id="IPR020471">
    <property type="entry name" value="AKR"/>
</dbReference>
<dbReference type="PRINTS" id="PR00069">
    <property type="entry name" value="ALDKETRDTASE"/>
</dbReference>
<evidence type="ECO:0000256" key="2">
    <source>
        <dbReference type="ARBA" id="ARBA00022857"/>
    </source>
</evidence>
<dbReference type="AlphaFoldDB" id="A0A814QDC1"/>
<comment type="similarity">
    <text evidence="1">Belongs to the aldo/keto reductase family.</text>
</comment>
<dbReference type="InterPro" id="IPR036812">
    <property type="entry name" value="NAD(P)_OxRdtase_dom_sf"/>
</dbReference>
<dbReference type="GO" id="GO:0016616">
    <property type="term" value="F:oxidoreductase activity, acting on the CH-OH group of donors, NAD or NADP as acceptor"/>
    <property type="evidence" value="ECO:0007669"/>
    <property type="project" value="UniProtKB-ARBA"/>
</dbReference>
<dbReference type="Pfam" id="PF00248">
    <property type="entry name" value="Aldo_ket_red"/>
    <property type="match status" value="1"/>
</dbReference>
<dbReference type="SUPFAM" id="SSF51430">
    <property type="entry name" value="NAD(P)-linked oxidoreductase"/>
    <property type="match status" value="1"/>
</dbReference>
<keyword evidence="2" id="KW-0521">NADP</keyword>
<dbReference type="PROSITE" id="PS50404">
    <property type="entry name" value="GST_NTER"/>
    <property type="match status" value="1"/>
</dbReference>
<dbReference type="PANTHER" id="PTHR43827">
    <property type="entry name" value="2,5-DIKETO-D-GLUCONIC ACID REDUCTASE"/>
    <property type="match status" value="1"/>
</dbReference>
<gene>
    <name evidence="6" type="ORF">JBS370_LOCUS24317</name>
    <name evidence="5" type="ORF">ZHD862_LOCUS18479</name>
</gene>